<dbReference type="AlphaFoldDB" id="A0A0L8H4R7"/>
<feature type="compositionally biased region" description="Low complexity" evidence="8">
    <location>
        <begin position="8"/>
        <end position="27"/>
    </location>
</feature>
<feature type="transmembrane region" description="Helical" evidence="9">
    <location>
        <begin position="111"/>
        <end position="141"/>
    </location>
</feature>
<dbReference type="KEGG" id="obi:106872780"/>
<feature type="transmembrane region" description="Helical" evidence="9">
    <location>
        <begin position="413"/>
        <end position="434"/>
    </location>
</feature>
<dbReference type="InterPro" id="IPR002293">
    <property type="entry name" value="AA/rel_permease1"/>
</dbReference>
<name>A0A0L8H4R7_OCTBM</name>
<feature type="transmembrane region" description="Helical" evidence="9">
    <location>
        <begin position="258"/>
        <end position="281"/>
    </location>
</feature>
<dbReference type="EMBL" id="KQ419199">
    <property type="protein sequence ID" value="KOF84286.1"/>
    <property type="molecule type" value="Genomic_DNA"/>
</dbReference>
<dbReference type="GO" id="GO:0005886">
    <property type="term" value="C:plasma membrane"/>
    <property type="evidence" value="ECO:0007669"/>
    <property type="project" value="UniProtKB-SubCell"/>
</dbReference>
<feature type="transmembrane region" description="Helical" evidence="9">
    <location>
        <begin position="153"/>
        <end position="174"/>
    </location>
</feature>
<gene>
    <name evidence="10" type="ORF">OCBIM_22022328mg</name>
</gene>
<evidence type="ECO:0000256" key="5">
    <source>
        <dbReference type="ARBA" id="ARBA00022692"/>
    </source>
</evidence>
<dbReference type="PANTHER" id="PTHR11785">
    <property type="entry name" value="AMINO ACID TRANSPORTER"/>
    <property type="match status" value="1"/>
</dbReference>
<feature type="transmembrane region" description="Helical" evidence="9">
    <location>
        <begin position="440"/>
        <end position="460"/>
    </location>
</feature>
<organism evidence="10">
    <name type="scientific">Octopus bimaculoides</name>
    <name type="common">California two-spotted octopus</name>
    <dbReference type="NCBI Taxonomy" id="37653"/>
    <lineage>
        <taxon>Eukaryota</taxon>
        <taxon>Metazoa</taxon>
        <taxon>Spiralia</taxon>
        <taxon>Lophotrochozoa</taxon>
        <taxon>Mollusca</taxon>
        <taxon>Cephalopoda</taxon>
        <taxon>Coleoidea</taxon>
        <taxon>Octopodiformes</taxon>
        <taxon>Octopoda</taxon>
        <taxon>Incirrata</taxon>
        <taxon>Octopodidae</taxon>
        <taxon>Octopus</taxon>
    </lineage>
</organism>
<feature type="transmembrane region" description="Helical" evidence="9">
    <location>
        <begin position="378"/>
        <end position="401"/>
    </location>
</feature>
<keyword evidence="7 9" id="KW-0472">Membrane</keyword>
<comment type="similarity">
    <text evidence="2">Belongs to the amino acid-polyamine-organocation (APC) superfamily. L-type amino acid transporter (LAT) (TC 2.A.3.8) family.</text>
</comment>
<accession>A0A0L8H4R7</accession>
<protein>
    <recommendedName>
        <fullName evidence="11">Amino acid permease/ SLC12A domain-containing protein</fullName>
    </recommendedName>
</protein>
<dbReference type="OMA" id="YMAAWSW"/>
<evidence type="ECO:0000256" key="6">
    <source>
        <dbReference type="ARBA" id="ARBA00022989"/>
    </source>
</evidence>
<dbReference type="PIRSF" id="PIRSF006060">
    <property type="entry name" value="AA_transporter"/>
    <property type="match status" value="1"/>
</dbReference>
<dbReference type="Pfam" id="PF13520">
    <property type="entry name" value="AA_permease_2"/>
    <property type="match status" value="1"/>
</dbReference>
<feature type="region of interest" description="Disordered" evidence="8">
    <location>
        <begin position="1"/>
        <end position="27"/>
    </location>
</feature>
<evidence type="ECO:0000256" key="9">
    <source>
        <dbReference type="SAM" id="Phobius"/>
    </source>
</evidence>
<evidence type="ECO:0000256" key="1">
    <source>
        <dbReference type="ARBA" id="ARBA00004651"/>
    </source>
</evidence>
<proteinExistence type="inferred from homology"/>
<dbReference type="GO" id="GO:0015179">
    <property type="term" value="F:L-amino acid transmembrane transporter activity"/>
    <property type="evidence" value="ECO:0007669"/>
    <property type="project" value="TreeGrafter"/>
</dbReference>
<comment type="subcellular location">
    <subcellularLocation>
        <location evidence="1">Cell membrane</location>
        <topology evidence="1">Multi-pass membrane protein</topology>
    </subcellularLocation>
</comment>
<dbReference type="STRING" id="37653.A0A0L8H4R7"/>
<evidence type="ECO:0000256" key="7">
    <source>
        <dbReference type="ARBA" id="ARBA00023136"/>
    </source>
</evidence>
<evidence type="ECO:0008006" key="11">
    <source>
        <dbReference type="Google" id="ProtNLM"/>
    </source>
</evidence>
<evidence type="ECO:0000256" key="4">
    <source>
        <dbReference type="ARBA" id="ARBA00022475"/>
    </source>
</evidence>
<sequence length="490" mass="53603">MVADSNKKSPPSRTSDDSSQTSDSKSPVKLQKRIGLFSSIGIIIGTIIGSGIFVTPRGVYEGAGSVGFSLIIWAICGILSMVGAICYAELGTTITKSGGDYSYILEAFGPLLAFLQLWVNLIILRPTAQIVIALTFGYYAIHPFYPSCEPPPGLVKLLAASCISILTIINVLSVRAAMRIQDLFTTAKILALVIIIVAGVVQLGRGEVQFFKEPFEGTSMSATKISLAFYSGLYSYFGWNFLNFVTEELDDPYRNLPRAIYISLPLVTGLFVLVNIAYFTVVSPFEILHSNAVGVIFGNRLFGVMSWIVPIFVALSTFGGVNGMLFTSGRLFFVGARKGHLPELLAMIHLENLTPLPAILFTGTLSLCMLVSDDVLTLINYVSFVQWLSVGLSIFALVYLRYTKPNLPRPLKFNIFIPISFLIAVAFLLIIPFVAAPREASIGLIITLSGIPVYYLGVIWKSKPEFFQKAITYITKQLQKTFLVVPSDKS</sequence>
<keyword evidence="3" id="KW-0813">Transport</keyword>
<dbReference type="FunFam" id="1.20.1740.10:FF:000003">
    <property type="entry name" value="Y+L amino acid transporter 1 isoform X1"/>
    <property type="match status" value="1"/>
</dbReference>
<feature type="transmembrane region" description="Helical" evidence="9">
    <location>
        <begin position="225"/>
        <end position="246"/>
    </location>
</feature>
<dbReference type="PANTHER" id="PTHR11785:SF528">
    <property type="entry name" value="AMINO ACID TRANSPORTER PROTEIN JHI-21"/>
    <property type="match status" value="1"/>
</dbReference>
<dbReference type="Gene3D" id="1.20.1740.10">
    <property type="entry name" value="Amino acid/polyamine transporter I"/>
    <property type="match status" value="1"/>
</dbReference>
<dbReference type="OrthoDB" id="10062876at2759"/>
<evidence type="ECO:0000313" key="10">
    <source>
        <dbReference type="EMBL" id="KOF84286.1"/>
    </source>
</evidence>
<feature type="transmembrane region" description="Helical" evidence="9">
    <location>
        <begin position="307"/>
        <end position="333"/>
    </location>
</feature>
<keyword evidence="4" id="KW-1003">Cell membrane</keyword>
<feature type="transmembrane region" description="Helical" evidence="9">
    <location>
        <begin position="66"/>
        <end position="90"/>
    </location>
</feature>
<reference evidence="10" key="1">
    <citation type="submission" date="2015-07" db="EMBL/GenBank/DDBJ databases">
        <title>MeaNS - Measles Nucleotide Surveillance Program.</title>
        <authorList>
            <person name="Tran T."/>
            <person name="Druce J."/>
        </authorList>
    </citation>
    <scope>NUCLEOTIDE SEQUENCE</scope>
    <source>
        <strain evidence="10">UCB-OBI-ISO-001</strain>
        <tissue evidence="10">Gonad</tissue>
    </source>
</reference>
<evidence type="ECO:0000256" key="3">
    <source>
        <dbReference type="ARBA" id="ARBA00022448"/>
    </source>
</evidence>
<evidence type="ECO:0000256" key="2">
    <source>
        <dbReference type="ARBA" id="ARBA00007040"/>
    </source>
</evidence>
<keyword evidence="6 9" id="KW-1133">Transmembrane helix</keyword>
<evidence type="ECO:0000256" key="8">
    <source>
        <dbReference type="SAM" id="MobiDB-lite"/>
    </source>
</evidence>
<feature type="transmembrane region" description="Helical" evidence="9">
    <location>
        <begin position="34"/>
        <end position="54"/>
    </location>
</feature>
<keyword evidence="5 9" id="KW-0812">Transmembrane</keyword>
<feature type="transmembrane region" description="Helical" evidence="9">
    <location>
        <begin position="186"/>
        <end position="205"/>
    </location>
</feature>
<dbReference type="InterPro" id="IPR050598">
    <property type="entry name" value="AminoAcid_Transporter"/>
</dbReference>